<proteinExistence type="predicted"/>
<dbReference type="InterPro" id="IPR029063">
    <property type="entry name" value="SAM-dependent_MTases_sf"/>
</dbReference>
<name>A0A6M3J6N9_9ZZZZ</name>
<dbReference type="NCBIfam" id="TIGR01444">
    <property type="entry name" value="fkbM_fam"/>
    <property type="match status" value="1"/>
</dbReference>
<keyword evidence="2" id="KW-0489">Methyltransferase</keyword>
<evidence type="ECO:0000259" key="1">
    <source>
        <dbReference type="Pfam" id="PF05050"/>
    </source>
</evidence>
<dbReference type="AlphaFoldDB" id="A0A6M3J6N9"/>
<dbReference type="InterPro" id="IPR006342">
    <property type="entry name" value="FkbM_mtfrase"/>
</dbReference>
<accession>A0A6M3J6N9</accession>
<dbReference type="GO" id="GO:0008168">
    <property type="term" value="F:methyltransferase activity"/>
    <property type="evidence" value="ECO:0007669"/>
    <property type="project" value="UniProtKB-KW"/>
</dbReference>
<reference evidence="2" key="1">
    <citation type="submission" date="2020-03" db="EMBL/GenBank/DDBJ databases">
        <title>The deep terrestrial virosphere.</title>
        <authorList>
            <person name="Holmfeldt K."/>
            <person name="Nilsson E."/>
            <person name="Simone D."/>
            <person name="Lopez-Fernandez M."/>
            <person name="Wu X."/>
            <person name="de Brujin I."/>
            <person name="Lundin D."/>
            <person name="Andersson A."/>
            <person name="Bertilsson S."/>
            <person name="Dopson M."/>
        </authorList>
    </citation>
    <scope>NUCLEOTIDE SEQUENCE</scope>
    <source>
        <strain evidence="3">MM415A02008</strain>
        <strain evidence="2">MM415B00381</strain>
    </source>
</reference>
<dbReference type="SUPFAM" id="SSF53335">
    <property type="entry name" value="S-adenosyl-L-methionine-dependent methyltransferases"/>
    <property type="match status" value="1"/>
</dbReference>
<dbReference type="GO" id="GO:0032259">
    <property type="term" value="P:methylation"/>
    <property type="evidence" value="ECO:0007669"/>
    <property type="project" value="UniProtKB-KW"/>
</dbReference>
<dbReference type="EMBL" id="MT142098">
    <property type="protein sequence ID" value="QJA74435.1"/>
    <property type="molecule type" value="Genomic_DNA"/>
</dbReference>
<dbReference type="Pfam" id="PF05050">
    <property type="entry name" value="Methyltransf_21"/>
    <property type="match status" value="1"/>
</dbReference>
<sequence>MKTVQVTDKFKIYVTNEIEQWRADTFWTKEPETIEWIKSFGRNDTFFDVGANIGIYSLYCASVHSENLIYSFEPARCNFIRMMQNIELNKFDNIIALPIGIRDVNMIDTFGLIDDKIGHSGSQINSITDKYYLLPIFSLDFWSDFDMPTHVKIDIDGMEMDVIRGMAKTLMSGDMKSCLVEINDNKDKIIKLFRGFGYTNNNRFNKLENHSSVRRAKEGIKAENVIFCRRQT</sequence>
<dbReference type="PANTHER" id="PTHR34203">
    <property type="entry name" value="METHYLTRANSFERASE, FKBM FAMILY PROTEIN"/>
    <property type="match status" value="1"/>
</dbReference>
<evidence type="ECO:0000313" key="3">
    <source>
        <dbReference type="EMBL" id="QJA74435.1"/>
    </source>
</evidence>
<dbReference type="EMBL" id="MT141543">
    <property type="protein sequence ID" value="QJA65739.1"/>
    <property type="molecule type" value="Genomic_DNA"/>
</dbReference>
<feature type="domain" description="Methyltransferase FkbM" evidence="1">
    <location>
        <begin position="48"/>
        <end position="194"/>
    </location>
</feature>
<organism evidence="2">
    <name type="scientific">viral metagenome</name>
    <dbReference type="NCBI Taxonomy" id="1070528"/>
    <lineage>
        <taxon>unclassified sequences</taxon>
        <taxon>metagenomes</taxon>
        <taxon>organismal metagenomes</taxon>
    </lineage>
</organism>
<protein>
    <submittedName>
        <fullName evidence="2">Putative methyltransferase</fullName>
    </submittedName>
</protein>
<keyword evidence="2" id="KW-0808">Transferase</keyword>
<gene>
    <name evidence="3" type="ORF">MM415A02008_0004</name>
    <name evidence="2" type="ORF">MM415B00381_0052</name>
</gene>
<dbReference type="Gene3D" id="3.40.50.150">
    <property type="entry name" value="Vaccinia Virus protein VP39"/>
    <property type="match status" value="1"/>
</dbReference>
<dbReference type="PANTHER" id="PTHR34203:SF15">
    <property type="entry name" value="SLL1173 PROTEIN"/>
    <property type="match status" value="1"/>
</dbReference>
<dbReference type="InterPro" id="IPR052514">
    <property type="entry name" value="SAM-dependent_MTase"/>
</dbReference>
<evidence type="ECO:0000313" key="2">
    <source>
        <dbReference type="EMBL" id="QJA65739.1"/>
    </source>
</evidence>